<dbReference type="PANTHER" id="PTHR30582">
    <property type="entry name" value="L,D-TRANSPEPTIDASE"/>
    <property type="match status" value="1"/>
</dbReference>
<keyword evidence="2" id="KW-0808">Transferase</keyword>
<reference evidence="10 11" key="1">
    <citation type="submission" date="2016-10" db="EMBL/GenBank/DDBJ databases">
        <authorList>
            <person name="de Groot N.N."/>
        </authorList>
    </citation>
    <scope>NUCLEOTIDE SEQUENCE [LARGE SCALE GENOMIC DNA]</scope>
    <source>
        <strain evidence="10 11">DSM 1283</strain>
    </source>
</reference>
<evidence type="ECO:0000256" key="2">
    <source>
        <dbReference type="ARBA" id="ARBA00022679"/>
    </source>
</evidence>
<dbReference type="UniPathway" id="UPA00219"/>
<dbReference type="Gene3D" id="2.40.440.10">
    <property type="entry name" value="L,D-transpeptidase catalytic domain-like"/>
    <property type="match status" value="1"/>
</dbReference>
<keyword evidence="4 6" id="KW-0573">Peptidoglycan synthesis</keyword>
<dbReference type="GO" id="GO:0008360">
    <property type="term" value="P:regulation of cell shape"/>
    <property type="evidence" value="ECO:0007669"/>
    <property type="project" value="UniProtKB-UniRule"/>
</dbReference>
<dbReference type="InterPro" id="IPR032179">
    <property type="entry name" value="Cry22Aa_Ig-like"/>
</dbReference>
<feature type="active site" description="Proton donor/acceptor" evidence="6">
    <location>
        <position position="111"/>
    </location>
</feature>
<dbReference type="GO" id="GO:0071555">
    <property type="term" value="P:cell wall organization"/>
    <property type="evidence" value="ECO:0007669"/>
    <property type="project" value="UniProtKB-UniRule"/>
</dbReference>
<proteinExistence type="predicted"/>
<dbReference type="GO" id="GO:0071972">
    <property type="term" value="F:peptidoglycan L,D-transpeptidase activity"/>
    <property type="evidence" value="ECO:0007669"/>
    <property type="project" value="TreeGrafter"/>
</dbReference>
<dbReference type="CDD" id="cd16913">
    <property type="entry name" value="YkuD_like"/>
    <property type="match status" value="1"/>
</dbReference>
<evidence type="ECO:0000313" key="11">
    <source>
        <dbReference type="Proteomes" id="UP000198806"/>
    </source>
</evidence>
<keyword evidence="3 6" id="KW-0133">Cell shape</keyword>
<dbReference type="RefSeq" id="WP_091688949.1">
    <property type="nucleotide sequence ID" value="NZ_BAABFM010000032.1"/>
</dbReference>
<organism evidence="10 11">
    <name type="scientific">Anaerocolumna aminovalerica</name>
    <dbReference type="NCBI Taxonomy" id="1527"/>
    <lineage>
        <taxon>Bacteria</taxon>
        <taxon>Bacillati</taxon>
        <taxon>Bacillota</taxon>
        <taxon>Clostridia</taxon>
        <taxon>Lachnospirales</taxon>
        <taxon>Lachnospiraceae</taxon>
        <taxon>Anaerocolumna</taxon>
    </lineage>
</organism>
<feature type="signal peptide" evidence="8">
    <location>
        <begin position="1"/>
        <end position="33"/>
    </location>
</feature>
<dbReference type="Pfam" id="PF16403">
    <property type="entry name" value="Bact_surface_Ig-like"/>
    <property type="match status" value="1"/>
</dbReference>
<comment type="pathway">
    <text evidence="1 6">Cell wall biogenesis; peptidoglycan biosynthesis.</text>
</comment>
<evidence type="ECO:0000313" key="10">
    <source>
        <dbReference type="EMBL" id="SFO64358.1"/>
    </source>
</evidence>
<evidence type="ECO:0000256" key="4">
    <source>
        <dbReference type="ARBA" id="ARBA00022984"/>
    </source>
</evidence>
<dbReference type="GO" id="GO:0005576">
    <property type="term" value="C:extracellular region"/>
    <property type="evidence" value="ECO:0007669"/>
    <property type="project" value="TreeGrafter"/>
</dbReference>
<protein>
    <submittedName>
        <fullName evidence="10">L,D-transpeptidase catalytic domain</fullName>
    </submittedName>
</protein>
<sequence>MYKKLKKRIPMMMLMIGCLIFSFAVMKVTTVSAKKDYPYYIKVNKQQNCITVYEKDKNGKYTVPVKAMTCSTGWATPLGTYNTIERYRWKLLMGDVWGQYSTRIVKGILFHSVWYYKMDPSTLSATQYNKLGSTASHGCIRITVEDAKWIYDNCPVGTTVEIYNDKDPGPLGKPETIKLKAGTGWDPTDTNKDNPFNNKAPNINGAKNRTIEWGTEIDLLKGVTATSTTGMDITSKIKVEGKVDSFTAGKYKIIYYATDAIGRMSKKGVTVTVKEGSFEPVLTGITDRYVTSNMIVDRDFALEGVSASVRRKAISNDNIEVEIIKDTEETYTIVYSATKNGYNTTETSTVYIDDEAPEISGIDHKEITLKELQSGSKGIKKLAAENLSVSDNLSKLTIKDVVINIKTISDYGYYVSYHVKDKAGNKTSITVQFTYFGDAKIKGVTNREVPSETKITKEFVMEGVTASNKAGGCTSQVEIQIADMKNGKYKVEYLAPNTDGSYISVISYFTVKEGSL</sequence>
<dbReference type="Gene3D" id="2.60.40.10">
    <property type="entry name" value="Immunoglobulins"/>
    <property type="match status" value="1"/>
</dbReference>
<name>A0A1I5IV17_9FIRM</name>
<dbReference type="InterPro" id="IPR005490">
    <property type="entry name" value="LD_TPept_cat_dom"/>
</dbReference>
<gene>
    <name evidence="10" type="ORF">SAMN04489757_1546</name>
</gene>
<dbReference type="PROSITE" id="PS52029">
    <property type="entry name" value="LD_TPASE"/>
    <property type="match status" value="1"/>
</dbReference>
<dbReference type="SUPFAM" id="SSF141523">
    <property type="entry name" value="L,D-transpeptidase catalytic domain-like"/>
    <property type="match status" value="1"/>
</dbReference>
<dbReference type="OrthoDB" id="177750at2"/>
<evidence type="ECO:0000256" key="7">
    <source>
        <dbReference type="SAM" id="MobiDB-lite"/>
    </source>
</evidence>
<accession>A0A1I5IV17</accession>
<evidence type="ECO:0000256" key="1">
    <source>
        <dbReference type="ARBA" id="ARBA00004752"/>
    </source>
</evidence>
<dbReference type="GO" id="GO:0018104">
    <property type="term" value="P:peptidoglycan-protein cross-linking"/>
    <property type="evidence" value="ECO:0007669"/>
    <property type="project" value="TreeGrafter"/>
</dbReference>
<dbReference type="InterPro" id="IPR013783">
    <property type="entry name" value="Ig-like_fold"/>
</dbReference>
<feature type="domain" description="L,D-TPase catalytic" evidence="9">
    <location>
        <begin position="39"/>
        <end position="163"/>
    </location>
</feature>
<dbReference type="Pfam" id="PF03734">
    <property type="entry name" value="YkuD"/>
    <property type="match status" value="1"/>
</dbReference>
<evidence type="ECO:0000256" key="6">
    <source>
        <dbReference type="PROSITE-ProRule" id="PRU01373"/>
    </source>
</evidence>
<feature type="chain" id="PRO_5011791047" evidence="8">
    <location>
        <begin position="34"/>
        <end position="516"/>
    </location>
</feature>
<dbReference type="GO" id="GO:0016740">
    <property type="term" value="F:transferase activity"/>
    <property type="evidence" value="ECO:0007669"/>
    <property type="project" value="UniProtKB-KW"/>
</dbReference>
<feature type="compositionally biased region" description="Polar residues" evidence="7">
    <location>
        <begin position="193"/>
        <end position="203"/>
    </location>
</feature>
<feature type="region of interest" description="Disordered" evidence="7">
    <location>
        <begin position="176"/>
        <end position="203"/>
    </location>
</feature>
<evidence type="ECO:0000256" key="8">
    <source>
        <dbReference type="SAM" id="SignalP"/>
    </source>
</evidence>
<dbReference type="EMBL" id="FOWD01000054">
    <property type="protein sequence ID" value="SFO64358.1"/>
    <property type="molecule type" value="Genomic_DNA"/>
</dbReference>
<keyword evidence="8" id="KW-0732">Signal</keyword>
<dbReference type="AlphaFoldDB" id="A0A1I5IV17"/>
<evidence type="ECO:0000259" key="9">
    <source>
        <dbReference type="PROSITE" id="PS52029"/>
    </source>
</evidence>
<evidence type="ECO:0000256" key="3">
    <source>
        <dbReference type="ARBA" id="ARBA00022960"/>
    </source>
</evidence>
<dbReference type="STRING" id="1527.SAMN04489757_1546"/>
<feature type="active site" description="Nucleophile" evidence="6">
    <location>
        <position position="139"/>
    </location>
</feature>
<dbReference type="InterPro" id="IPR050979">
    <property type="entry name" value="LD-transpeptidase"/>
</dbReference>
<dbReference type="PANTHER" id="PTHR30582:SF2">
    <property type="entry name" value="L,D-TRANSPEPTIDASE YCIB-RELATED"/>
    <property type="match status" value="1"/>
</dbReference>
<dbReference type="Proteomes" id="UP000198806">
    <property type="component" value="Unassembled WGS sequence"/>
</dbReference>
<keyword evidence="11" id="KW-1185">Reference proteome</keyword>
<dbReference type="InterPro" id="IPR038063">
    <property type="entry name" value="Transpep_catalytic_dom"/>
</dbReference>
<keyword evidence="5 6" id="KW-0961">Cell wall biogenesis/degradation</keyword>
<evidence type="ECO:0000256" key="5">
    <source>
        <dbReference type="ARBA" id="ARBA00023316"/>
    </source>
</evidence>